<evidence type="ECO:0000256" key="4">
    <source>
        <dbReference type="PIRNR" id="PIRNR036492"/>
    </source>
</evidence>
<dbReference type="AlphaFoldDB" id="A0AA51RRF6"/>
<comment type="similarity">
    <text evidence="1 4 7">Belongs to the aldehyde dehydrogenase family.</text>
</comment>
<dbReference type="InterPro" id="IPR029510">
    <property type="entry name" value="Ald_DH_CS_GLU"/>
</dbReference>
<dbReference type="RefSeq" id="WP_309201296.1">
    <property type="nucleotide sequence ID" value="NZ_CP133548.1"/>
</dbReference>
<evidence type="ECO:0000256" key="2">
    <source>
        <dbReference type="ARBA" id="ARBA00023002"/>
    </source>
</evidence>
<proteinExistence type="inferred from homology"/>
<evidence type="ECO:0000256" key="6">
    <source>
        <dbReference type="PROSITE-ProRule" id="PRU10007"/>
    </source>
</evidence>
<dbReference type="InterPro" id="IPR016163">
    <property type="entry name" value="Ald_DH_C"/>
</dbReference>
<dbReference type="PROSITE" id="PS00687">
    <property type="entry name" value="ALDEHYDE_DEHYDR_GLU"/>
    <property type="match status" value="1"/>
</dbReference>
<keyword evidence="3" id="KW-0520">NAD</keyword>
<accession>A0AA51RRF6</accession>
<evidence type="ECO:0000256" key="5">
    <source>
        <dbReference type="PIRSR" id="PIRSR036492-1"/>
    </source>
</evidence>
<feature type="active site" evidence="5 6">
    <location>
        <position position="222"/>
    </location>
</feature>
<dbReference type="Gene3D" id="3.40.309.10">
    <property type="entry name" value="Aldehyde Dehydrogenase, Chain A, domain 2"/>
    <property type="match status" value="1"/>
</dbReference>
<dbReference type="EMBL" id="CP133548">
    <property type="protein sequence ID" value="WMS86144.1"/>
    <property type="molecule type" value="Genomic_DNA"/>
</dbReference>
<evidence type="ECO:0000256" key="1">
    <source>
        <dbReference type="ARBA" id="ARBA00009986"/>
    </source>
</evidence>
<dbReference type="InterPro" id="IPR016161">
    <property type="entry name" value="Ald_DH/histidinol_DH"/>
</dbReference>
<dbReference type="Pfam" id="PF00171">
    <property type="entry name" value="Aldedh"/>
    <property type="match status" value="1"/>
</dbReference>
<evidence type="ECO:0000313" key="9">
    <source>
        <dbReference type="EMBL" id="WMS86144.1"/>
    </source>
</evidence>
<keyword evidence="10" id="KW-1185">Reference proteome</keyword>
<dbReference type="PIRSF" id="PIRSF036492">
    <property type="entry name" value="ALDH"/>
    <property type="match status" value="1"/>
</dbReference>
<organism evidence="9 10">
    <name type="scientific">Pleionea litopenaei</name>
    <dbReference type="NCBI Taxonomy" id="3070815"/>
    <lineage>
        <taxon>Bacteria</taxon>
        <taxon>Pseudomonadati</taxon>
        <taxon>Pseudomonadota</taxon>
        <taxon>Gammaproteobacteria</taxon>
        <taxon>Oceanospirillales</taxon>
        <taxon>Pleioneaceae</taxon>
        <taxon>Pleionea</taxon>
    </lineage>
</organism>
<dbReference type="GO" id="GO:0005737">
    <property type="term" value="C:cytoplasm"/>
    <property type="evidence" value="ECO:0007669"/>
    <property type="project" value="TreeGrafter"/>
</dbReference>
<keyword evidence="2 4" id="KW-0560">Oxidoreductase</keyword>
<name>A0AA51RRF6_9GAMM</name>
<feature type="active site" evidence="5">
    <location>
        <position position="256"/>
    </location>
</feature>
<dbReference type="PANTHER" id="PTHR43570">
    <property type="entry name" value="ALDEHYDE DEHYDROGENASE"/>
    <property type="match status" value="1"/>
</dbReference>
<dbReference type="GO" id="GO:0004029">
    <property type="term" value="F:aldehyde dehydrogenase (NAD+) activity"/>
    <property type="evidence" value="ECO:0007669"/>
    <property type="project" value="TreeGrafter"/>
</dbReference>
<evidence type="ECO:0000259" key="8">
    <source>
        <dbReference type="Pfam" id="PF00171"/>
    </source>
</evidence>
<dbReference type="Proteomes" id="UP001239782">
    <property type="component" value="Chromosome"/>
</dbReference>
<protein>
    <recommendedName>
        <fullName evidence="4">Aldehyde dehydrogenase</fullName>
    </recommendedName>
</protein>
<dbReference type="FunFam" id="3.40.309.10:FF:000003">
    <property type="entry name" value="Aldehyde dehydrogenase"/>
    <property type="match status" value="1"/>
</dbReference>
<reference evidence="9 10" key="1">
    <citation type="submission" date="2023-08" db="EMBL/GenBank/DDBJ databases">
        <title>Pleionea litopenaei sp. nov., isolated from stomach of juvenile Litopenaeus vannamei.</title>
        <authorList>
            <person name="Rho A.M."/>
            <person name="Hwang C.Y."/>
        </authorList>
    </citation>
    <scope>NUCLEOTIDE SEQUENCE [LARGE SCALE GENOMIC DNA]</scope>
    <source>
        <strain evidence="9 10">HL-JVS1</strain>
    </source>
</reference>
<sequence>MSAQEFQHNDSKVFMQDIFEQQQHAYRAHPYPARTERKDMLKALRRSIVKNKVRLLKSLSADYSHRSEDDSLLADILPTLMSVRYYMKNLGRWMKPQKRHVGLMFQPARAWIEYQPLGVVGIVVPWNYPIFLALGPLVAAIAAGNRVMIKLSEYTPYTNRIIREIIEEVFDQTEVAVIEGDANIAAGFSSLPFDHLLFTGSTDVGKHVMRAAANNLTPVTLELGGKSPVLIGEDIRLEVAVERMLYGKCLNAGQTCVAPDYVLCPDSKLAELVELLENQFQKLYPTVANNPDYSAIINGAQYGRLKAWLGEAESAGCDIISFNPASESFEPSARKIPLTLVINPPENLNLMQHEIFGPILPIISYQTTADAIRFIQQRPRPLALYLMSYNRKLQRQVLRHTHAGGVCINDTVSHVAQDDLPFGGIGPSGMGHYHAKEGFLTFSKTKPVFQRGRFNSAKLAFPPYGRWIHKLIYRLFVR</sequence>
<dbReference type="CDD" id="cd07133">
    <property type="entry name" value="ALDH_CALDH_CalB"/>
    <property type="match status" value="1"/>
</dbReference>
<dbReference type="KEGG" id="plei:Q9312_13040"/>
<dbReference type="InterPro" id="IPR015590">
    <property type="entry name" value="Aldehyde_DH_dom"/>
</dbReference>
<evidence type="ECO:0000313" key="10">
    <source>
        <dbReference type="Proteomes" id="UP001239782"/>
    </source>
</evidence>
<gene>
    <name evidence="9" type="ORF">Q9312_13040</name>
</gene>
<dbReference type="Gene3D" id="3.40.605.10">
    <property type="entry name" value="Aldehyde Dehydrogenase, Chain A, domain 1"/>
    <property type="match status" value="1"/>
</dbReference>
<evidence type="ECO:0000256" key="3">
    <source>
        <dbReference type="ARBA" id="ARBA00023027"/>
    </source>
</evidence>
<dbReference type="InterPro" id="IPR012394">
    <property type="entry name" value="Aldehyde_DH_NAD(P)"/>
</dbReference>
<dbReference type="InterPro" id="IPR016162">
    <property type="entry name" value="Ald_DH_N"/>
</dbReference>
<dbReference type="SUPFAM" id="SSF53720">
    <property type="entry name" value="ALDH-like"/>
    <property type="match status" value="1"/>
</dbReference>
<feature type="domain" description="Aldehyde dehydrogenase" evidence="8">
    <location>
        <begin position="25"/>
        <end position="447"/>
    </location>
</feature>
<evidence type="ECO:0000256" key="7">
    <source>
        <dbReference type="RuleBase" id="RU003345"/>
    </source>
</evidence>
<dbReference type="PANTHER" id="PTHR43570:SF20">
    <property type="entry name" value="ALDEHYDE DEHYDROGENASE ALDX-RELATED"/>
    <property type="match status" value="1"/>
</dbReference>
<dbReference type="GO" id="GO:0006081">
    <property type="term" value="P:aldehyde metabolic process"/>
    <property type="evidence" value="ECO:0007669"/>
    <property type="project" value="InterPro"/>
</dbReference>